<dbReference type="Proteomes" id="UP001164803">
    <property type="component" value="Chromosome"/>
</dbReference>
<organism evidence="2 3">
    <name type="scientific">Alicyclobacillus dauci</name>
    <dbReference type="NCBI Taxonomy" id="1475485"/>
    <lineage>
        <taxon>Bacteria</taxon>
        <taxon>Bacillati</taxon>
        <taxon>Bacillota</taxon>
        <taxon>Bacilli</taxon>
        <taxon>Bacillales</taxon>
        <taxon>Alicyclobacillaceae</taxon>
        <taxon>Alicyclobacillus</taxon>
    </lineage>
</organism>
<reference evidence="2" key="1">
    <citation type="submission" date="2022-08" db="EMBL/GenBank/DDBJ databases">
        <title>Alicyclobacillus dauci DSM2870, complete genome.</title>
        <authorList>
            <person name="Wang Q."/>
            <person name="Cai R."/>
            <person name="Wang Z."/>
        </authorList>
    </citation>
    <scope>NUCLEOTIDE SEQUENCE</scope>
    <source>
        <strain evidence="2">DSM 28700</strain>
    </source>
</reference>
<dbReference type="RefSeq" id="WP_268044749.1">
    <property type="nucleotide sequence ID" value="NZ_CP104064.1"/>
</dbReference>
<gene>
    <name evidence="2" type="ORF">NZD86_01620</name>
</gene>
<accession>A0ABY6Z327</accession>
<keyword evidence="1" id="KW-0472">Membrane</keyword>
<feature type="transmembrane region" description="Helical" evidence="1">
    <location>
        <begin position="90"/>
        <end position="108"/>
    </location>
</feature>
<feature type="transmembrane region" description="Helical" evidence="1">
    <location>
        <begin position="37"/>
        <end position="54"/>
    </location>
</feature>
<name>A0ABY6Z327_9BACL</name>
<evidence type="ECO:0000313" key="3">
    <source>
        <dbReference type="Proteomes" id="UP001164803"/>
    </source>
</evidence>
<evidence type="ECO:0000313" key="2">
    <source>
        <dbReference type="EMBL" id="WAH37275.1"/>
    </source>
</evidence>
<dbReference type="EMBL" id="CP104064">
    <property type="protein sequence ID" value="WAH37275.1"/>
    <property type="molecule type" value="Genomic_DNA"/>
</dbReference>
<protein>
    <recommendedName>
        <fullName evidence="4">Cytochrome b561 domain-containing protein</fullName>
    </recommendedName>
</protein>
<keyword evidence="3" id="KW-1185">Reference proteome</keyword>
<feature type="transmembrane region" description="Helical" evidence="1">
    <location>
        <begin position="60"/>
        <end position="78"/>
    </location>
</feature>
<evidence type="ECO:0008006" key="4">
    <source>
        <dbReference type="Google" id="ProtNLM"/>
    </source>
</evidence>
<feature type="transmembrane region" description="Helical" evidence="1">
    <location>
        <begin position="6"/>
        <end position="25"/>
    </location>
</feature>
<sequence length="109" mass="12101">MLAFHMIYGVLLILLVLLVTIWEIARPSGAPRGLRGATIGLMDLQILIGIITWIVKKPSWSFVAHPVFMIVAIIIAHIFTSTRRSRRSRVTGWIVAFVLLVLGAALFHG</sequence>
<proteinExistence type="predicted"/>
<keyword evidence="1" id="KW-1133">Transmembrane helix</keyword>
<evidence type="ECO:0000256" key="1">
    <source>
        <dbReference type="SAM" id="Phobius"/>
    </source>
</evidence>
<keyword evidence="1" id="KW-0812">Transmembrane</keyword>